<comment type="caution">
    <text evidence="2">The sequence shown here is derived from an EMBL/GenBank/DDBJ whole genome shotgun (WGS) entry which is preliminary data.</text>
</comment>
<dbReference type="GO" id="GO:0016301">
    <property type="term" value="F:kinase activity"/>
    <property type="evidence" value="ECO:0007669"/>
    <property type="project" value="UniProtKB-KW"/>
</dbReference>
<sequence length="500" mass="58192">MSIPPLITFQEDFLSGKLISKEYVHFSEIDCPELDVWIGRVVRSISLEFLHEILFTILSELLVNGCKANGKRVFFKEQGLDLWDEKDYARGIPMYKDEFGHNRKRVFLALDHSQYKITLSTIFKEDYIEFKVKNNAKILPEEKNRILKRVQASAKYKNINDAYRESVDNEESSGLGIVLIHILLRNSGISNQFFQLVTTEDSTEVIIRIPKQLIPKENQTNIKNLLVREVNSLPPLPSQIQKLILIANKKDVDWHEISAQVEKDPAITAEILKIANSPLFGAHTPIISVIEGLKRIGLRNLESIFLTLGAKKVLNSRYAKQVLVWTHSFKTSMYARFLIEDRKKHLKLLEPAVISALLHDLGRMVLLSLDLSQVNQIRVLRSDDNNEISEWVEEYTLGTTHSEIGYLMSEKWNFPEEILDVIRYHHKPWQCKSRNNILCQIIYLADIFANIGRGKGNYFTVEPEVLEYFEITSEKEFRDMQERFKIQFEEHREEYQNLLI</sequence>
<dbReference type="RefSeq" id="WP_100744857.1">
    <property type="nucleotide sequence ID" value="NZ_NPDW01000003.1"/>
</dbReference>
<evidence type="ECO:0000313" key="2">
    <source>
        <dbReference type="EMBL" id="PJZ83349.1"/>
    </source>
</evidence>
<keyword evidence="2" id="KW-0808">Transferase</keyword>
<keyword evidence="3" id="KW-1185">Reference proteome</keyword>
<name>A0A2N0AGB6_9LEPT</name>
<dbReference type="SUPFAM" id="SSF109604">
    <property type="entry name" value="HD-domain/PDEase-like"/>
    <property type="match status" value="1"/>
</dbReference>
<dbReference type="InterPro" id="IPR052340">
    <property type="entry name" value="RNase_Y/CdgJ"/>
</dbReference>
<dbReference type="Pfam" id="PF08668">
    <property type="entry name" value="HDOD"/>
    <property type="match status" value="1"/>
</dbReference>
<evidence type="ECO:0000259" key="1">
    <source>
        <dbReference type="PROSITE" id="PS51833"/>
    </source>
</evidence>
<dbReference type="InterPro" id="IPR013976">
    <property type="entry name" value="HDOD"/>
</dbReference>
<dbReference type="EMBL" id="NPDX01000006">
    <property type="protein sequence ID" value="PJZ83349.1"/>
    <property type="molecule type" value="Genomic_DNA"/>
</dbReference>
<dbReference type="PANTHER" id="PTHR33525:SF3">
    <property type="entry name" value="RIBONUCLEASE Y"/>
    <property type="match status" value="1"/>
</dbReference>
<dbReference type="PANTHER" id="PTHR33525">
    <property type="match status" value="1"/>
</dbReference>
<dbReference type="CDD" id="cd00077">
    <property type="entry name" value="HDc"/>
    <property type="match status" value="1"/>
</dbReference>
<evidence type="ECO:0000313" key="3">
    <source>
        <dbReference type="Proteomes" id="UP000232145"/>
    </source>
</evidence>
<dbReference type="Gene3D" id="1.10.3210.10">
    <property type="entry name" value="Hypothetical protein af1432"/>
    <property type="match status" value="1"/>
</dbReference>
<accession>A0A2N0AGB6</accession>
<reference evidence="2 3" key="1">
    <citation type="submission" date="2017-07" db="EMBL/GenBank/DDBJ databases">
        <title>Leptospira spp. isolated from tropical soils.</title>
        <authorList>
            <person name="Thibeaux R."/>
            <person name="Iraola G."/>
            <person name="Ferres I."/>
            <person name="Bierque E."/>
            <person name="Girault D."/>
            <person name="Soupe-Gilbert M.-E."/>
            <person name="Picardeau M."/>
            <person name="Goarant C."/>
        </authorList>
    </citation>
    <scope>NUCLEOTIDE SEQUENCE [LARGE SCALE GENOMIC DNA]</scope>
    <source>
        <strain evidence="2 3">FH2-B-A1</strain>
    </source>
</reference>
<dbReference type="SMART" id="SM00471">
    <property type="entry name" value="HDc"/>
    <property type="match status" value="1"/>
</dbReference>
<dbReference type="Proteomes" id="UP000232145">
    <property type="component" value="Unassembled WGS sequence"/>
</dbReference>
<dbReference type="PROSITE" id="PS51833">
    <property type="entry name" value="HDOD"/>
    <property type="match status" value="1"/>
</dbReference>
<feature type="domain" description="HDOD" evidence="1">
    <location>
        <begin position="233"/>
        <end position="428"/>
    </location>
</feature>
<proteinExistence type="predicted"/>
<dbReference type="InterPro" id="IPR003607">
    <property type="entry name" value="HD/PDEase_dom"/>
</dbReference>
<gene>
    <name evidence="2" type="ORF">CH364_16890</name>
</gene>
<protein>
    <submittedName>
        <fullName evidence="2">Histidine kinase</fullName>
    </submittedName>
</protein>
<keyword evidence="2" id="KW-0418">Kinase</keyword>
<dbReference type="OrthoDB" id="355331at2"/>
<dbReference type="AlphaFoldDB" id="A0A2N0AGB6"/>
<organism evidence="2 3">
    <name type="scientific">Leptospira harrisiae</name>
    <dbReference type="NCBI Taxonomy" id="2023189"/>
    <lineage>
        <taxon>Bacteria</taxon>
        <taxon>Pseudomonadati</taxon>
        <taxon>Spirochaetota</taxon>
        <taxon>Spirochaetia</taxon>
        <taxon>Leptospirales</taxon>
        <taxon>Leptospiraceae</taxon>
        <taxon>Leptospira</taxon>
    </lineage>
</organism>